<dbReference type="HOGENOM" id="CLU_015399_0_0_1"/>
<feature type="compositionally biased region" description="Basic and acidic residues" evidence="1">
    <location>
        <begin position="661"/>
        <end position="673"/>
    </location>
</feature>
<keyword evidence="4" id="KW-1185">Reference proteome</keyword>
<evidence type="ECO:0008006" key="5">
    <source>
        <dbReference type="Google" id="ProtNLM"/>
    </source>
</evidence>
<feature type="region of interest" description="Disordered" evidence="1">
    <location>
        <begin position="657"/>
        <end position="714"/>
    </location>
</feature>
<keyword evidence="2" id="KW-1133">Transmembrane helix</keyword>
<protein>
    <recommendedName>
        <fullName evidence="5">Mono(ADP-ribosyl)transferase</fullName>
    </recommendedName>
</protein>
<reference evidence="4" key="1">
    <citation type="journal article" date="2013" name="Nature">
        <title>Pan genome of the phytoplankton Emiliania underpins its global distribution.</title>
        <authorList>
            <person name="Read B.A."/>
            <person name="Kegel J."/>
            <person name="Klute M.J."/>
            <person name="Kuo A."/>
            <person name="Lefebvre S.C."/>
            <person name="Maumus F."/>
            <person name="Mayer C."/>
            <person name="Miller J."/>
            <person name="Monier A."/>
            <person name="Salamov A."/>
            <person name="Young J."/>
            <person name="Aguilar M."/>
            <person name="Claverie J.M."/>
            <person name="Frickenhaus S."/>
            <person name="Gonzalez K."/>
            <person name="Herman E.K."/>
            <person name="Lin Y.C."/>
            <person name="Napier J."/>
            <person name="Ogata H."/>
            <person name="Sarno A.F."/>
            <person name="Shmutz J."/>
            <person name="Schroeder D."/>
            <person name="de Vargas C."/>
            <person name="Verret F."/>
            <person name="von Dassow P."/>
            <person name="Valentin K."/>
            <person name="Van de Peer Y."/>
            <person name="Wheeler G."/>
            <person name="Dacks J.B."/>
            <person name="Delwiche C.F."/>
            <person name="Dyhrman S.T."/>
            <person name="Glockner G."/>
            <person name="John U."/>
            <person name="Richards T."/>
            <person name="Worden A.Z."/>
            <person name="Zhang X."/>
            <person name="Grigoriev I.V."/>
            <person name="Allen A.E."/>
            <person name="Bidle K."/>
            <person name="Borodovsky M."/>
            <person name="Bowler C."/>
            <person name="Brownlee C."/>
            <person name="Cock J.M."/>
            <person name="Elias M."/>
            <person name="Gladyshev V.N."/>
            <person name="Groth M."/>
            <person name="Guda C."/>
            <person name="Hadaegh A."/>
            <person name="Iglesias-Rodriguez M.D."/>
            <person name="Jenkins J."/>
            <person name="Jones B.M."/>
            <person name="Lawson T."/>
            <person name="Leese F."/>
            <person name="Lindquist E."/>
            <person name="Lobanov A."/>
            <person name="Lomsadze A."/>
            <person name="Malik S.B."/>
            <person name="Marsh M.E."/>
            <person name="Mackinder L."/>
            <person name="Mock T."/>
            <person name="Mueller-Roeber B."/>
            <person name="Pagarete A."/>
            <person name="Parker M."/>
            <person name="Probert I."/>
            <person name="Quesneville H."/>
            <person name="Raines C."/>
            <person name="Rensing S.A."/>
            <person name="Riano-Pachon D.M."/>
            <person name="Richier S."/>
            <person name="Rokitta S."/>
            <person name="Shiraiwa Y."/>
            <person name="Soanes D.M."/>
            <person name="van der Giezen M."/>
            <person name="Wahlund T.M."/>
            <person name="Williams B."/>
            <person name="Wilson W."/>
            <person name="Wolfe G."/>
            <person name="Wurch L.L."/>
        </authorList>
    </citation>
    <scope>NUCLEOTIDE SEQUENCE</scope>
</reference>
<dbReference type="EnsemblProtists" id="EOD27263">
    <property type="protein sequence ID" value="EOD27263"/>
    <property type="gene ID" value="EMIHUDRAFT_205279"/>
</dbReference>
<keyword evidence="2" id="KW-0472">Membrane</keyword>
<dbReference type="AlphaFoldDB" id="A0A0D3JUS8"/>
<evidence type="ECO:0000313" key="3">
    <source>
        <dbReference type="EnsemblProtists" id="EOD27263"/>
    </source>
</evidence>
<organism evidence="3 4">
    <name type="scientific">Emiliania huxleyi (strain CCMP1516)</name>
    <dbReference type="NCBI Taxonomy" id="280463"/>
    <lineage>
        <taxon>Eukaryota</taxon>
        <taxon>Haptista</taxon>
        <taxon>Haptophyta</taxon>
        <taxon>Prymnesiophyceae</taxon>
        <taxon>Isochrysidales</taxon>
        <taxon>Noelaerhabdaceae</taxon>
        <taxon>Emiliania</taxon>
    </lineage>
</organism>
<accession>A0A0D3JUS8</accession>
<feature type="compositionally biased region" description="Polar residues" evidence="1">
    <location>
        <begin position="687"/>
        <end position="698"/>
    </location>
</feature>
<dbReference type="KEGG" id="ehx:EMIHUDRAFT_205279"/>
<evidence type="ECO:0000256" key="1">
    <source>
        <dbReference type="SAM" id="MobiDB-lite"/>
    </source>
</evidence>
<feature type="transmembrane region" description="Helical" evidence="2">
    <location>
        <begin position="179"/>
        <end position="205"/>
    </location>
</feature>
<evidence type="ECO:0000313" key="4">
    <source>
        <dbReference type="Proteomes" id="UP000013827"/>
    </source>
</evidence>
<reference evidence="3" key="2">
    <citation type="submission" date="2024-10" db="UniProtKB">
        <authorList>
            <consortium name="EnsemblProtists"/>
        </authorList>
    </citation>
    <scope>IDENTIFICATION</scope>
</reference>
<evidence type="ECO:0000256" key="2">
    <source>
        <dbReference type="SAM" id="Phobius"/>
    </source>
</evidence>
<dbReference type="RefSeq" id="XP_005779692.1">
    <property type="nucleotide sequence ID" value="XM_005779635.1"/>
</dbReference>
<name>A0A0D3JUS8_EMIH1</name>
<sequence>MCIVLARERYSKHGEIDAAAIRSTIAGDLLATFPPFVRVTSSTGCDLPNEKRQTSQYDLVTAPPGTELVDDNISASLVATNVTTAVVSVTLLDFTSSPSLLHNMCDTILRGALPDEREGGEWWNLFKAVCYPSDEAKDYLLVGAAKYLLSPDLDMTVAAVRVLDADWRLTSPRWRTSDFVWLVLWLLPIWAAVLLPAVVVCRAALGHRRAAVLQELERALDAIEVDKNRNRFHGAEAGKAVRQTRWLARTLLLLAVPLLPWLPALAVLPVALPLSQQDVACAAWVKSRASRRFWLLLGCASGVIYCAWLLASWSLTYSGEDQDLYPVGTFIVSHEAFVSECHQLVGPRDEYESFRLGGKNVYYPFHGKVCSVYLHAIRPENAPIFAWTLFGQGCVSLLLACVSGALLLKSAGCKAVPGGRYLAAFARCGATSVDGLLAGASERVSDRFAGSAKELVTGQPEEAATGLYGIIGYEEAYLRERMAAGTAAIVAEAEALGDPEVLENLRYILDAPAGSSNTQFHNGWRRDRAPDGSSLRSRRGMRLADFVALPVARRARLEEAHVVALRLYSTAAFRALNGPMRNLKLSPCRKDEAGSPLPLEPPQLAAPHPQPVTMAFIYEALKRMRAVAAATTVDPECKKMEELAVAGELSLETLRQASRQARRDEEGGDKESQEEGSGLEEGRATGVSKSSYLGSVDQSAGEGHGERTGAGRGSAPLSVLQAVARAFGCERPAKPEEGRILWRGMGDMLCSPRFLALGGTEFACCSTTSRLEVAARYACAAGEKALLFRIKSSTFMNMGVDISDFSAFPHEQECLYPPLTYLHPTGVTHRLVRDDVEFDVVEVEPSFPS</sequence>
<keyword evidence="2" id="KW-0812">Transmembrane</keyword>
<feature type="transmembrane region" description="Helical" evidence="2">
    <location>
        <begin position="251"/>
        <end position="272"/>
    </location>
</feature>
<dbReference type="PaxDb" id="2903-EOD27263"/>
<dbReference type="SUPFAM" id="SSF56399">
    <property type="entry name" value="ADP-ribosylation"/>
    <property type="match status" value="1"/>
</dbReference>
<feature type="region of interest" description="Disordered" evidence="1">
    <location>
        <begin position="587"/>
        <end position="606"/>
    </location>
</feature>
<dbReference type="GeneID" id="17272809"/>
<dbReference type="Proteomes" id="UP000013827">
    <property type="component" value="Unassembled WGS sequence"/>
</dbReference>
<feature type="transmembrane region" description="Helical" evidence="2">
    <location>
        <begin position="293"/>
        <end position="315"/>
    </location>
</feature>
<dbReference type="Gene3D" id="3.90.176.10">
    <property type="entry name" value="Toxin ADP-ribosyltransferase, Chain A, domain 1"/>
    <property type="match status" value="1"/>
</dbReference>
<proteinExistence type="predicted"/>
<feature type="transmembrane region" description="Helical" evidence="2">
    <location>
        <begin position="384"/>
        <end position="408"/>
    </location>
</feature>